<gene>
    <name evidence="6" type="primary">LOC111286316</name>
</gene>
<dbReference type="RefSeq" id="XP_022731960.1">
    <property type="nucleotide sequence ID" value="XM_022876225.1"/>
</dbReference>
<evidence type="ECO:0000256" key="3">
    <source>
        <dbReference type="ARBA" id="ARBA00022604"/>
    </source>
</evidence>
<keyword evidence="2" id="KW-0217">Developmental protein</keyword>
<evidence type="ECO:0000313" key="5">
    <source>
        <dbReference type="Proteomes" id="UP000515121"/>
    </source>
</evidence>
<feature type="region of interest" description="Disordered" evidence="4">
    <location>
        <begin position="1"/>
        <end position="40"/>
    </location>
</feature>
<evidence type="ECO:0000256" key="2">
    <source>
        <dbReference type="ARBA" id="ARBA00022473"/>
    </source>
</evidence>
<evidence type="ECO:0000256" key="4">
    <source>
        <dbReference type="SAM" id="MobiDB-lite"/>
    </source>
</evidence>
<evidence type="ECO:0000256" key="1">
    <source>
        <dbReference type="ARBA" id="ARBA00006974"/>
    </source>
</evidence>
<dbReference type="InterPro" id="IPR003676">
    <property type="entry name" value="SAUR_fam"/>
</dbReference>
<dbReference type="Proteomes" id="UP000515121">
    <property type="component" value="Unplaced"/>
</dbReference>
<dbReference type="GO" id="GO:0009733">
    <property type="term" value="P:response to auxin"/>
    <property type="evidence" value="ECO:0007669"/>
    <property type="project" value="InterPro"/>
</dbReference>
<proteinExistence type="inferred from homology"/>
<protein>
    <submittedName>
        <fullName evidence="6">Uncharacterized protein LOC111286316</fullName>
    </submittedName>
</protein>
<evidence type="ECO:0000313" key="6">
    <source>
        <dbReference type="RefSeq" id="XP_022731960.1"/>
    </source>
</evidence>
<keyword evidence="5" id="KW-1185">Reference proteome</keyword>
<accession>A0A6P5XUS3</accession>
<organism evidence="5 6">
    <name type="scientific">Durio zibethinus</name>
    <name type="common">Durian</name>
    <dbReference type="NCBI Taxonomy" id="66656"/>
    <lineage>
        <taxon>Eukaryota</taxon>
        <taxon>Viridiplantae</taxon>
        <taxon>Streptophyta</taxon>
        <taxon>Embryophyta</taxon>
        <taxon>Tracheophyta</taxon>
        <taxon>Spermatophyta</taxon>
        <taxon>Magnoliopsida</taxon>
        <taxon>eudicotyledons</taxon>
        <taxon>Gunneridae</taxon>
        <taxon>Pentapetalae</taxon>
        <taxon>rosids</taxon>
        <taxon>malvids</taxon>
        <taxon>Malvales</taxon>
        <taxon>Malvaceae</taxon>
        <taxon>Helicteroideae</taxon>
        <taxon>Durio</taxon>
    </lineage>
</organism>
<reference evidence="6" key="1">
    <citation type="submission" date="2025-08" db="UniProtKB">
        <authorList>
            <consortium name="RefSeq"/>
        </authorList>
    </citation>
    <scope>IDENTIFICATION</scope>
    <source>
        <tissue evidence="6">Fruit stalk</tissue>
    </source>
</reference>
<dbReference type="GeneID" id="111286316"/>
<feature type="compositionally biased region" description="Low complexity" evidence="4">
    <location>
        <begin position="1"/>
        <end position="15"/>
    </location>
</feature>
<dbReference type="OrthoDB" id="1924524at2759"/>
<dbReference type="KEGG" id="dzi:111286316"/>
<dbReference type="PANTHER" id="PTHR35296:SF8">
    <property type="entry name" value="SMALL AUXIN-UP RNA-RELATED"/>
    <property type="match status" value="1"/>
</dbReference>
<dbReference type="AlphaFoldDB" id="A0A6P5XUS3"/>
<name>A0A6P5XUS3_DURZI</name>
<dbReference type="PANTHER" id="PTHR35296">
    <property type="entry name" value="EXPRESSED PROTEIN"/>
    <property type="match status" value="1"/>
</dbReference>
<dbReference type="Pfam" id="PF02519">
    <property type="entry name" value="Auxin_inducible"/>
    <property type="match status" value="1"/>
</dbReference>
<sequence>MPSFSSNTSTFFLSSQAKTSQSSFKILKPPKKGKTMAKGSNKLTKLKSVLKKLNSFNNKQSRPTSSSVVAASEIDEESSANLQPVYVGKSRRRYLISSDIIDNPLFRELAERSGENDTVINVSCEVVLFEHLLWMLENADPQPESLEELVEFYAC</sequence>
<keyword evidence="3" id="KW-0341">Growth regulation</keyword>
<comment type="similarity">
    <text evidence="1">Belongs to the ARG7 family.</text>
</comment>